<proteinExistence type="predicted"/>
<dbReference type="EMBL" id="MCBS01021934">
    <property type="protein sequence ID" value="RKF77465.1"/>
    <property type="molecule type" value="Genomic_DNA"/>
</dbReference>
<organism evidence="4 5">
    <name type="scientific">Golovinomyces cichoracearum</name>
    <dbReference type="NCBI Taxonomy" id="62708"/>
    <lineage>
        <taxon>Eukaryota</taxon>
        <taxon>Fungi</taxon>
        <taxon>Dikarya</taxon>
        <taxon>Ascomycota</taxon>
        <taxon>Pezizomycotina</taxon>
        <taxon>Leotiomycetes</taxon>
        <taxon>Erysiphales</taxon>
        <taxon>Erysiphaceae</taxon>
        <taxon>Golovinomyces</taxon>
    </lineage>
</organism>
<accession>A0A420ISG7</accession>
<dbReference type="InterPro" id="IPR003616">
    <property type="entry name" value="Post-SET_dom"/>
</dbReference>
<keyword evidence="2" id="KW-0808">Transferase</keyword>
<dbReference type="InterPro" id="IPR046341">
    <property type="entry name" value="SET_dom_sf"/>
</dbReference>
<dbReference type="GO" id="GO:0008168">
    <property type="term" value="F:methyltransferase activity"/>
    <property type="evidence" value="ECO:0007669"/>
    <property type="project" value="UniProtKB-KW"/>
</dbReference>
<sequence length="183" mass="20608">MAPVIPHWKQPSHPEIQEVIHSSQGPDSYSTKSISRINLAPFSIQRDIGFASFEFPPGTITSQPTYATVQLDAKSHMNLNSDLLYINHSCEPSLIFDVTAREVRTGPEGLKVGQELTFFYPSTEWTMMQIFDCTCGTPSCLGRISGARDIGSTRLSGYWLNSHIRELLKVEQQKQKQQFTDKN</sequence>
<dbReference type="PANTHER" id="PTHR12350:SF19">
    <property type="entry name" value="SET DOMAIN-CONTAINING PROTEIN"/>
    <property type="match status" value="1"/>
</dbReference>
<name>A0A420ISG7_9PEZI</name>
<dbReference type="SUPFAM" id="SSF82199">
    <property type="entry name" value="SET domain"/>
    <property type="match status" value="1"/>
</dbReference>
<reference evidence="4 5" key="1">
    <citation type="journal article" date="2018" name="BMC Genomics">
        <title>Comparative genome analyses reveal sequence features reflecting distinct modes of host-adaptation between dicot and monocot powdery mildew.</title>
        <authorList>
            <person name="Wu Y."/>
            <person name="Ma X."/>
            <person name="Pan Z."/>
            <person name="Kale S.D."/>
            <person name="Song Y."/>
            <person name="King H."/>
            <person name="Zhang Q."/>
            <person name="Presley C."/>
            <person name="Deng X."/>
            <person name="Wei C.I."/>
            <person name="Xiao S."/>
        </authorList>
    </citation>
    <scope>NUCLEOTIDE SEQUENCE [LARGE SCALE GENOMIC DNA]</scope>
    <source>
        <strain evidence="4">UMSG1</strain>
    </source>
</reference>
<dbReference type="PROSITE" id="PS50868">
    <property type="entry name" value="POST_SET"/>
    <property type="match status" value="1"/>
</dbReference>
<comment type="caution">
    <text evidence="4">The sequence shown here is derived from an EMBL/GenBank/DDBJ whole genome shotgun (WGS) entry which is preliminary data.</text>
</comment>
<feature type="domain" description="Post-SET" evidence="3">
    <location>
        <begin position="129"/>
        <end position="145"/>
    </location>
</feature>
<dbReference type="PANTHER" id="PTHR12350">
    <property type="entry name" value="HISTONE-LYSINE N-METHYLTRANSFERASE-RELATED"/>
    <property type="match status" value="1"/>
</dbReference>
<evidence type="ECO:0000259" key="3">
    <source>
        <dbReference type="PROSITE" id="PS50868"/>
    </source>
</evidence>
<protein>
    <recommendedName>
        <fullName evidence="3">Post-SET domain-containing protein</fullName>
    </recommendedName>
</protein>
<dbReference type="Proteomes" id="UP000285326">
    <property type="component" value="Unassembled WGS sequence"/>
</dbReference>
<evidence type="ECO:0000256" key="2">
    <source>
        <dbReference type="ARBA" id="ARBA00022679"/>
    </source>
</evidence>
<evidence type="ECO:0000313" key="5">
    <source>
        <dbReference type="Proteomes" id="UP000285326"/>
    </source>
</evidence>
<dbReference type="GO" id="GO:0032259">
    <property type="term" value="P:methylation"/>
    <property type="evidence" value="ECO:0007669"/>
    <property type="project" value="UniProtKB-KW"/>
</dbReference>
<dbReference type="InterPro" id="IPR053201">
    <property type="entry name" value="Flavunoidine_N-MTase"/>
</dbReference>
<dbReference type="Gene3D" id="2.170.270.10">
    <property type="entry name" value="SET domain"/>
    <property type="match status" value="1"/>
</dbReference>
<evidence type="ECO:0000256" key="1">
    <source>
        <dbReference type="ARBA" id="ARBA00022603"/>
    </source>
</evidence>
<keyword evidence="1" id="KW-0489">Methyltransferase</keyword>
<dbReference type="AlphaFoldDB" id="A0A420ISG7"/>
<evidence type="ECO:0000313" key="4">
    <source>
        <dbReference type="EMBL" id="RKF77465.1"/>
    </source>
</evidence>
<gene>
    <name evidence="4" type="ORF">GcM1_219051</name>
</gene>